<comment type="caution">
    <text evidence="2">The sequence shown here is derived from an EMBL/GenBank/DDBJ whole genome shotgun (WGS) entry which is preliminary data.</text>
</comment>
<dbReference type="EMBL" id="MJAT01000036">
    <property type="protein sequence ID" value="OEH84817.1"/>
    <property type="molecule type" value="Genomic_DNA"/>
</dbReference>
<protein>
    <submittedName>
        <fullName evidence="2">Uncharacterized protein</fullName>
    </submittedName>
</protein>
<evidence type="ECO:0000256" key="1">
    <source>
        <dbReference type="SAM" id="Phobius"/>
    </source>
</evidence>
<name>A0A1E5L3Y1_9FIRM</name>
<feature type="transmembrane region" description="Helical" evidence="1">
    <location>
        <begin position="7"/>
        <end position="29"/>
    </location>
</feature>
<gene>
    <name evidence="2" type="ORF">BHU72_08265</name>
</gene>
<keyword evidence="3" id="KW-1185">Reference proteome</keyword>
<proteinExistence type="predicted"/>
<keyword evidence="1" id="KW-0472">Membrane</keyword>
<dbReference type="Proteomes" id="UP000095255">
    <property type="component" value="Unassembled WGS sequence"/>
</dbReference>
<keyword evidence="1" id="KW-0812">Transmembrane</keyword>
<evidence type="ECO:0000313" key="3">
    <source>
        <dbReference type="Proteomes" id="UP000095255"/>
    </source>
</evidence>
<dbReference type="AlphaFoldDB" id="A0A1E5L3Y1"/>
<dbReference type="STRING" id="1390249.BHU72_08265"/>
<evidence type="ECO:0000313" key="2">
    <source>
        <dbReference type="EMBL" id="OEH84817.1"/>
    </source>
</evidence>
<reference evidence="2 3" key="1">
    <citation type="submission" date="2016-09" db="EMBL/GenBank/DDBJ databases">
        <title>Desulfuribacillus arsenicus sp. nov., an obligately anaerobic, dissimilatory arsenic- and antimonate-reducing bacterium isolated from anoxic sediments.</title>
        <authorList>
            <person name="Abin C.A."/>
            <person name="Hollibaugh J.T."/>
        </authorList>
    </citation>
    <scope>NUCLEOTIDE SEQUENCE [LARGE SCALE GENOMIC DNA]</scope>
    <source>
        <strain evidence="2 3">MLFW-2</strain>
    </source>
</reference>
<sequence>MNNYNLYLRNIVLTIFFVTLSAILIWFILFPPNTSNQLTNPFDNSSEFLKFLQRTIKNETMHLEVTIKEYEIPNVDKIHDFLPLLKTKRNPNYIIYTYQTMLLLKPTDDAWTILKNNKEYYMKSIEQWIPIEFNPGEINPVHHIRNALNLQITESYDLPSEVYYLQTIPSDTFSNLHITQEPIDYQSSQYKIHFIYKFSKIHSNLEEFSIVITDTANNFVEIIQYAWLPTQDKIIAEQFN</sequence>
<dbReference type="RefSeq" id="WP_069702916.1">
    <property type="nucleotide sequence ID" value="NZ_MJAT01000036.1"/>
</dbReference>
<accession>A0A1E5L3Y1</accession>
<organism evidence="2 3">
    <name type="scientific">Desulfuribacillus stibiiarsenatis</name>
    <dbReference type="NCBI Taxonomy" id="1390249"/>
    <lineage>
        <taxon>Bacteria</taxon>
        <taxon>Bacillati</taxon>
        <taxon>Bacillota</taxon>
        <taxon>Desulfuribacillia</taxon>
        <taxon>Desulfuribacillales</taxon>
        <taxon>Desulfuribacillaceae</taxon>
        <taxon>Desulfuribacillus</taxon>
    </lineage>
</organism>
<keyword evidence="1" id="KW-1133">Transmembrane helix</keyword>